<organism evidence="1 2">
    <name type="scientific">Panagrolaimus sp. ES5</name>
    <dbReference type="NCBI Taxonomy" id="591445"/>
    <lineage>
        <taxon>Eukaryota</taxon>
        <taxon>Metazoa</taxon>
        <taxon>Ecdysozoa</taxon>
        <taxon>Nematoda</taxon>
        <taxon>Chromadorea</taxon>
        <taxon>Rhabditida</taxon>
        <taxon>Tylenchina</taxon>
        <taxon>Panagrolaimomorpha</taxon>
        <taxon>Panagrolaimoidea</taxon>
        <taxon>Panagrolaimidae</taxon>
        <taxon>Panagrolaimus</taxon>
    </lineage>
</organism>
<name>A0AC34GGH3_9BILA</name>
<evidence type="ECO:0000313" key="2">
    <source>
        <dbReference type="WBParaSite" id="ES5_v2.g28794.t1"/>
    </source>
</evidence>
<evidence type="ECO:0000313" key="1">
    <source>
        <dbReference type="Proteomes" id="UP000887579"/>
    </source>
</evidence>
<reference evidence="2" key="1">
    <citation type="submission" date="2022-11" db="UniProtKB">
        <authorList>
            <consortium name="WormBaseParasite"/>
        </authorList>
    </citation>
    <scope>IDENTIFICATION</scope>
</reference>
<protein>
    <submittedName>
        <fullName evidence="2">Obg domain-containing protein</fullName>
    </submittedName>
</protein>
<dbReference type="Proteomes" id="UP000887579">
    <property type="component" value="Unplaced"/>
</dbReference>
<dbReference type="WBParaSite" id="ES5_v2.g28794.t1">
    <property type="protein sequence ID" value="ES5_v2.g28794.t1"/>
    <property type="gene ID" value="ES5_v2.g28794"/>
</dbReference>
<accession>A0AC34GGH3</accession>
<proteinExistence type="predicted"/>
<sequence>MENDDGRVEIKCDSSYYLSIHTLDVYVGSDGKPGGRGGQRGIGGDGGKRGTCILEVEAKDGNNGRNGLSGSDGRNGIEGWDIALANKTWGSRDEFGKSHNVKLEVKECSSDDEDAICVKEGSTEKYFKVIPRPCARTSLTEYQKESQQKIESERSGKAIAIESETIDIEAVNANYQQQVAAENAVVEEECEVAAEEEVNRILEHWTFDEREEYIPKRQNNTILYPEEKLSSNIFL</sequence>